<comment type="caution">
    <text evidence="1">The sequence shown here is derived from an EMBL/GenBank/DDBJ whole genome shotgun (WGS) entry which is preliminary data.</text>
</comment>
<accession>A0AB34I492</accession>
<keyword evidence="2" id="KW-1185">Reference proteome</keyword>
<evidence type="ECO:0000313" key="1">
    <source>
        <dbReference type="EMBL" id="KAJ8798389.1"/>
    </source>
</evidence>
<reference evidence="1 2" key="1">
    <citation type="submission" date="2022-11" db="EMBL/GenBank/DDBJ databases">
        <title>Whole genome sequence of Eschrichtius robustus ER-17-0199.</title>
        <authorList>
            <person name="Bruniche-Olsen A."/>
            <person name="Black A.N."/>
            <person name="Fields C.J."/>
            <person name="Walden K."/>
            <person name="Dewoody J.A."/>
        </authorList>
    </citation>
    <scope>NUCLEOTIDE SEQUENCE [LARGE SCALE GENOMIC DNA]</scope>
    <source>
        <strain evidence="1">ER-17-0199</strain>
        <tissue evidence="1">Blubber</tissue>
    </source>
</reference>
<dbReference type="Proteomes" id="UP001159641">
    <property type="component" value="Unassembled WGS sequence"/>
</dbReference>
<evidence type="ECO:0000313" key="2">
    <source>
        <dbReference type="Proteomes" id="UP001159641"/>
    </source>
</evidence>
<dbReference type="EMBL" id="JAIQCJ010000074">
    <property type="protein sequence ID" value="KAJ8798389.1"/>
    <property type="molecule type" value="Genomic_DNA"/>
</dbReference>
<protein>
    <submittedName>
        <fullName evidence="1">Uncharacterized protein</fullName>
    </submittedName>
</protein>
<proteinExistence type="predicted"/>
<organism evidence="1 2">
    <name type="scientific">Eschrichtius robustus</name>
    <name type="common">California gray whale</name>
    <name type="synonym">Eschrichtius gibbosus</name>
    <dbReference type="NCBI Taxonomy" id="9764"/>
    <lineage>
        <taxon>Eukaryota</taxon>
        <taxon>Metazoa</taxon>
        <taxon>Chordata</taxon>
        <taxon>Craniata</taxon>
        <taxon>Vertebrata</taxon>
        <taxon>Euteleostomi</taxon>
        <taxon>Mammalia</taxon>
        <taxon>Eutheria</taxon>
        <taxon>Laurasiatheria</taxon>
        <taxon>Artiodactyla</taxon>
        <taxon>Whippomorpha</taxon>
        <taxon>Cetacea</taxon>
        <taxon>Mysticeti</taxon>
        <taxon>Eschrichtiidae</taxon>
        <taxon>Eschrichtius</taxon>
    </lineage>
</organism>
<gene>
    <name evidence="1" type="ORF">J1605_001514</name>
</gene>
<dbReference type="AlphaFoldDB" id="A0AB34I492"/>
<name>A0AB34I492_ESCRO</name>
<sequence length="110" mass="12346">MGPAGALAGSGLRADTNAHCAAPRPRLGLINSEPLTIFPRTLELEAVAQVHYKACDWLKLERKQWCVCRRGAWRRGWCSVYVSALECWCRFSFLPCNCTLEGRPRASLPR</sequence>